<dbReference type="eggNOG" id="COG5338">
    <property type="taxonomic scope" value="Bacteria"/>
</dbReference>
<dbReference type="InterPro" id="IPR018759">
    <property type="entry name" value="BBP2_2"/>
</dbReference>
<gene>
    <name evidence="2" type="ORF">EP13_08060</name>
</gene>
<accession>A0A075NYN8</accession>
<proteinExistence type="predicted"/>
<keyword evidence="1" id="KW-0732">Signal</keyword>
<dbReference type="Proteomes" id="UP000056090">
    <property type="component" value="Chromosome"/>
</dbReference>
<evidence type="ECO:0000313" key="3">
    <source>
        <dbReference type="Proteomes" id="UP000056090"/>
    </source>
</evidence>
<protein>
    <recommendedName>
        <fullName evidence="4">TIGR03016 family PEP-CTERM system-associated outer membrane protein</fullName>
    </recommendedName>
</protein>
<sequence>MIVRINKLAAMMAIFATAATQAQDAGRIQAGSFDIIPTFDSSLSYIDNITRTTDDDENINSWKATFSPRIVLGTQVNSNPINLGYRIERGEYLTSTDDDYTDHFLSANGEFELNSRHAIDVSALYEDGHEDRGTGLSIGSGEDITSPDTYKSTVINADYIYGSVTSAGLLTFSASRNTLDYDKEEEAYLIRDRFINKLGAEFSYSISPSTNIVVDVAKSFVRYDYQPESDTIRNSDVTRVLLGATWESTAATTGFAKVGYQEKDFETTERDNFYGTDWEVGVDWQPIEYTTITLSTSADTRETNGEGDLIRSRDYGVSWNHDWYDYLSTNVGVTTIDNTYILNDDTITEREDDFTIYTMSASYQARRWLSVSFFYEYSELSSNRDTLGYDRNNIGVSFEVTL</sequence>
<organism evidence="2 3">
    <name type="scientific">Alteromonas australica</name>
    <dbReference type="NCBI Taxonomy" id="589873"/>
    <lineage>
        <taxon>Bacteria</taxon>
        <taxon>Pseudomonadati</taxon>
        <taxon>Pseudomonadota</taxon>
        <taxon>Gammaproteobacteria</taxon>
        <taxon>Alteromonadales</taxon>
        <taxon>Alteromonadaceae</taxon>
        <taxon>Alteromonas/Salinimonas group</taxon>
        <taxon>Alteromonas</taxon>
    </lineage>
</organism>
<name>A0A075NYN8_9ALTE</name>
<reference evidence="2 3" key="1">
    <citation type="submission" date="2014-06" db="EMBL/GenBank/DDBJ databases">
        <title>Genomes of Alteromonas australica, a world apart.</title>
        <authorList>
            <person name="Gonzaga A."/>
            <person name="Lopez-Perez M."/>
            <person name="Rodriguez-Valera F."/>
        </authorList>
    </citation>
    <scope>NUCLEOTIDE SEQUENCE [LARGE SCALE GENOMIC DNA]</scope>
    <source>
        <strain evidence="2 3">H 17</strain>
    </source>
</reference>
<feature type="signal peptide" evidence="1">
    <location>
        <begin position="1"/>
        <end position="22"/>
    </location>
</feature>
<keyword evidence="3" id="KW-1185">Reference proteome</keyword>
<dbReference type="Pfam" id="PF10082">
    <property type="entry name" value="BBP2_2"/>
    <property type="match status" value="1"/>
</dbReference>
<evidence type="ECO:0000256" key="1">
    <source>
        <dbReference type="SAM" id="SignalP"/>
    </source>
</evidence>
<dbReference type="EMBL" id="CP008849">
    <property type="protein sequence ID" value="AIF98638.1"/>
    <property type="molecule type" value="Genomic_DNA"/>
</dbReference>
<evidence type="ECO:0000313" key="2">
    <source>
        <dbReference type="EMBL" id="AIF98638.1"/>
    </source>
</evidence>
<feature type="chain" id="PRO_5001708557" description="TIGR03016 family PEP-CTERM system-associated outer membrane protein" evidence="1">
    <location>
        <begin position="23"/>
        <end position="402"/>
    </location>
</feature>
<evidence type="ECO:0008006" key="4">
    <source>
        <dbReference type="Google" id="ProtNLM"/>
    </source>
</evidence>
<dbReference type="KEGG" id="aal:EP13_08060"/>
<dbReference type="GeneID" id="78254866"/>
<dbReference type="AlphaFoldDB" id="A0A075NYN8"/>
<dbReference type="RefSeq" id="WP_044056811.1">
    <property type="nucleotide sequence ID" value="NZ_CBCSKJ010000001.1"/>
</dbReference>